<feature type="domain" description="RecF/RecN/SMC N-terminal" evidence="11">
    <location>
        <begin position="3"/>
        <end position="513"/>
    </location>
</feature>
<dbReference type="Gene3D" id="3.40.50.300">
    <property type="entry name" value="P-loop containing nucleotide triphosphate hydrolases"/>
    <property type="match status" value="2"/>
</dbReference>
<evidence type="ECO:0000256" key="3">
    <source>
        <dbReference type="ARBA" id="ARBA00021315"/>
    </source>
</evidence>
<evidence type="ECO:0000256" key="2">
    <source>
        <dbReference type="ARBA" id="ARBA00009441"/>
    </source>
</evidence>
<evidence type="ECO:0000256" key="8">
    <source>
        <dbReference type="ARBA" id="ARBA00033408"/>
    </source>
</evidence>
<gene>
    <name evidence="12" type="ORF">Deia_00605</name>
</gene>
<dbReference type="Pfam" id="PF02463">
    <property type="entry name" value="SMC_N"/>
    <property type="match status" value="1"/>
</dbReference>
<dbReference type="GO" id="GO:0006281">
    <property type="term" value="P:DNA repair"/>
    <property type="evidence" value="ECO:0007669"/>
    <property type="project" value="UniProtKB-KW"/>
</dbReference>
<dbReference type="PIRSF" id="PIRSF003128">
    <property type="entry name" value="RecN"/>
    <property type="match status" value="1"/>
</dbReference>
<dbReference type="InterPro" id="IPR003395">
    <property type="entry name" value="RecF/RecN/SMC_N"/>
</dbReference>
<proteinExistence type="inferred from homology"/>
<comment type="similarity">
    <text evidence="2 9">Belongs to the RecN family.</text>
</comment>
<evidence type="ECO:0000256" key="7">
    <source>
        <dbReference type="ARBA" id="ARBA00023204"/>
    </source>
</evidence>
<evidence type="ECO:0000256" key="5">
    <source>
        <dbReference type="ARBA" id="ARBA00022763"/>
    </source>
</evidence>
<dbReference type="GO" id="GO:0006310">
    <property type="term" value="P:DNA recombination"/>
    <property type="evidence" value="ECO:0007669"/>
    <property type="project" value="InterPro"/>
</dbReference>
<dbReference type="InterPro" id="IPR027417">
    <property type="entry name" value="P-loop_NTPase"/>
</dbReference>
<evidence type="ECO:0000256" key="6">
    <source>
        <dbReference type="ARBA" id="ARBA00022840"/>
    </source>
</evidence>
<dbReference type="InterPro" id="IPR004604">
    <property type="entry name" value="DNA_recomb/repair_RecN"/>
</dbReference>
<dbReference type="PANTHER" id="PTHR11059:SF0">
    <property type="entry name" value="DNA REPAIR PROTEIN RECN"/>
    <property type="match status" value="1"/>
</dbReference>
<name>A0A5B8XDG3_9RICK</name>
<dbReference type="RefSeq" id="WP_146820672.1">
    <property type="nucleotide sequence ID" value="NZ_CP029077.1"/>
</dbReference>
<protein>
    <recommendedName>
        <fullName evidence="3 9">DNA repair protein RecN</fullName>
    </recommendedName>
    <alternativeName>
        <fullName evidence="8 9">Recombination protein N</fullName>
    </alternativeName>
</protein>
<dbReference type="AlphaFoldDB" id="A0A5B8XDG3"/>
<feature type="coiled-coil region" evidence="10">
    <location>
        <begin position="173"/>
        <end position="210"/>
    </location>
</feature>
<feature type="coiled-coil region" evidence="10">
    <location>
        <begin position="341"/>
        <end position="375"/>
    </location>
</feature>
<comment type="function">
    <text evidence="1 9">May be involved in recombinational repair of damaged DNA.</text>
</comment>
<keyword evidence="4" id="KW-0547">Nucleotide-binding</keyword>
<evidence type="ECO:0000256" key="1">
    <source>
        <dbReference type="ARBA" id="ARBA00003618"/>
    </source>
</evidence>
<sequence>MLRALYIENIVLIERAEINFAPGMTSITGDSGSGKSVILDSINIIVGDRASQNVIRNGATRGVIWAEFDISKNKDMLAKLEEFGYDVSGILVIKKVINKDSGSKIFINDMPSSVSFIRDLTTDLIEIHGQMSQLDVLSPACHIGILDKYIQNPEMFKNIKQLSQNYKEKLAILLEKRENLAKCEKEINELEELEEELAKYEIGENEEREVISKRADFLKANRISESLLHIVEKISSLNIASCQNAFSKFSYQDDENPDKAETICTEVEKSAELLDAACENIIQAKDILENLIDDVKKSSDLDINELEERMDLIRSISQKYRIPSGSFYAFTKEIREKIDNTYKLRGDVKKYEDELENIRKEYEKSALELDKIRRKSATEIEEFVNSMLTNLEMKEAIFKIEIENISDKITEIGSNSVRFMACLNRGSKTLPIDEIASGGEISRLILALKAAIATKFNSGGVVIFDEIEAGLSSNISIKVASELYKMSKFLQIIAITHSPYIAGIADNQLQVAKSSLENSTITSILSLDDSMRLGEISRMISANPDKAAQDLATKILKRGVFSH</sequence>
<evidence type="ECO:0000256" key="9">
    <source>
        <dbReference type="PIRNR" id="PIRNR003128"/>
    </source>
</evidence>
<keyword evidence="6" id="KW-0067">ATP-binding</keyword>
<evidence type="ECO:0000313" key="12">
    <source>
        <dbReference type="EMBL" id="QED23399.1"/>
    </source>
</evidence>
<keyword evidence="7 9" id="KW-0234">DNA repair</keyword>
<dbReference type="EMBL" id="CP029077">
    <property type="protein sequence ID" value="QED23399.1"/>
    <property type="molecule type" value="Genomic_DNA"/>
</dbReference>
<evidence type="ECO:0000259" key="11">
    <source>
        <dbReference type="Pfam" id="PF02463"/>
    </source>
</evidence>
<evidence type="ECO:0000256" key="4">
    <source>
        <dbReference type="ARBA" id="ARBA00022741"/>
    </source>
</evidence>
<evidence type="ECO:0000256" key="10">
    <source>
        <dbReference type="SAM" id="Coils"/>
    </source>
</evidence>
<keyword evidence="13" id="KW-1185">Reference proteome</keyword>
<dbReference type="Proteomes" id="UP000321934">
    <property type="component" value="Chromosome"/>
</dbReference>
<accession>A0A5B8XDG3</accession>
<reference evidence="12 13" key="1">
    <citation type="journal article" date="2019" name="ISME J.">
        <title>Deianiraea, an extracellular bacterium associated with the ciliate Paramecium, suggests an alternative scenario for the evolution of Rickettsiales.</title>
        <authorList>
            <person name="Castelli M."/>
            <person name="Sabaneyeva E."/>
            <person name="Lanzoni O."/>
            <person name="Lebedeva N."/>
            <person name="Floriano A.M."/>
            <person name="Gaiarsa S."/>
            <person name="Benken K."/>
            <person name="Modeo L."/>
            <person name="Bandi C."/>
            <person name="Potekhin A."/>
            <person name="Sassera D."/>
            <person name="Petroni G."/>
        </authorList>
    </citation>
    <scope>NUCLEOTIDE SEQUENCE [LARGE SCALE GENOMIC DNA]</scope>
    <source>
        <strain evidence="12">CyL4-1</strain>
    </source>
</reference>
<keyword evidence="5 9" id="KW-0227">DNA damage</keyword>
<evidence type="ECO:0000313" key="13">
    <source>
        <dbReference type="Proteomes" id="UP000321934"/>
    </source>
</evidence>
<keyword evidence="10" id="KW-0175">Coiled coil</keyword>
<organism evidence="12 13">
    <name type="scientific">Candidatus Deianiraea vastatrix</name>
    <dbReference type="NCBI Taxonomy" id="2163644"/>
    <lineage>
        <taxon>Bacteria</taxon>
        <taxon>Pseudomonadati</taxon>
        <taxon>Pseudomonadota</taxon>
        <taxon>Alphaproteobacteria</taxon>
        <taxon>Rickettsiales</taxon>
        <taxon>Candidatus Deianiraeaceae</taxon>
        <taxon>Candidatus Deianiraea</taxon>
    </lineage>
</organism>
<dbReference type="PANTHER" id="PTHR11059">
    <property type="entry name" value="DNA REPAIR PROTEIN RECN"/>
    <property type="match status" value="1"/>
</dbReference>
<dbReference type="SUPFAM" id="SSF52540">
    <property type="entry name" value="P-loop containing nucleoside triphosphate hydrolases"/>
    <property type="match status" value="1"/>
</dbReference>
<dbReference type="GO" id="GO:0005524">
    <property type="term" value="F:ATP binding"/>
    <property type="evidence" value="ECO:0007669"/>
    <property type="project" value="UniProtKB-KW"/>
</dbReference>